<dbReference type="Proteomes" id="UP001281410">
    <property type="component" value="Unassembled WGS sequence"/>
</dbReference>
<keyword evidence="4" id="KW-1185">Reference proteome</keyword>
<proteinExistence type="predicted"/>
<feature type="coiled-coil region" evidence="1">
    <location>
        <begin position="194"/>
        <end position="221"/>
    </location>
</feature>
<dbReference type="AlphaFoldDB" id="A0AAE0E8C7"/>
<reference evidence="3" key="1">
    <citation type="journal article" date="2023" name="Plant J.">
        <title>Genome sequences and population genomics provide insights into the demographic history, inbreeding, and mutation load of two 'living fossil' tree species of Dipteronia.</title>
        <authorList>
            <person name="Feng Y."/>
            <person name="Comes H.P."/>
            <person name="Chen J."/>
            <person name="Zhu S."/>
            <person name="Lu R."/>
            <person name="Zhang X."/>
            <person name="Li P."/>
            <person name="Qiu J."/>
            <person name="Olsen K.M."/>
            <person name="Qiu Y."/>
        </authorList>
    </citation>
    <scope>NUCLEOTIDE SEQUENCE</scope>
    <source>
        <strain evidence="3">NBL</strain>
    </source>
</reference>
<evidence type="ECO:0000313" key="3">
    <source>
        <dbReference type="EMBL" id="KAK3218664.1"/>
    </source>
</evidence>
<dbReference type="EMBL" id="JANJYJ010000004">
    <property type="protein sequence ID" value="KAK3218664.1"/>
    <property type="molecule type" value="Genomic_DNA"/>
</dbReference>
<evidence type="ECO:0000256" key="1">
    <source>
        <dbReference type="SAM" id="Coils"/>
    </source>
</evidence>
<keyword evidence="1" id="KW-0175">Coiled coil</keyword>
<evidence type="ECO:0000313" key="4">
    <source>
        <dbReference type="Proteomes" id="UP001281410"/>
    </source>
</evidence>
<comment type="caution">
    <text evidence="3">The sequence shown here is derived from an EMBL/GenBank/DDBJ whole genome shotgun (WGS) entry which is preliminary data.</text>
</comment>
<sequence>MNEIRVSWNNLSREEKLQYTMPKNDVDEKVHADLQKDKVRDLGFGNLLMLNCGFLRCDLCACLVNKFDTTTSTIELHGKSFILNPSIFSHVMGISDRRDTVIIDGAIHDSWRTKFTITNRGIKLLHLEDLLKNNKATDDDFKVRFCLHMLGTILAPAAGEYVDAMVSITEYTPPIAPTDNSKKAKHNIPPDDVLHMILKEIQQLRTENAELKHKVDRLYETIIVTKDVEDAHLKEKVNILDGKCNPPSDTKSKDTFVPREKQHSPPPNFHTMEPVMSSPARRHIVEVSSKHIPMKSQYPMDQNSRTPSWEKESVPTAKDCAIDDVHIPEHNTSPRLIDEEKRTMIAKGHEDESSTLLNLIKKTRTSKTRKPSQYKLSPYQSGFRSRKSSIYWYGPFQLSVPLNALDAQIIEYVFSEDLP</sequence>
<name>A0AAE0E8C7_9ROSI</name>
<feature type="region of interest" description="Disordered" evidence="2">
    <location>
        <begin position="244"/>
        <end position="274"/>
    </location>
</feature>
<evidence type="ECO:0000256" key="2">
    <source>
        <dbReference type="SAM" id="MobiDB-lite"/>
    </source>
</evidence>
<protein>
    <submittedName>
        <fullName evidence="3">Uncharacterized protein</fullName>
    </submittedName>
</protein>
<organism evidence="3 4">
    <name type="scientific">Dipteronia sinensis</name>
    <dbReference type="NCBI Taxonomy" id="43782"/>
    <lineage>
        <taxon>Eukaryota</taxon>
        <taxon>Viridiplantae</taxon>
        <taxon>Streptophyta</taxon>
        <taxon>Embryophyta</taxon>
        <taxon>Tracheophyta</taxon>
        <taxon>Spermatophyta</taxon>
        <taxon>Magnoliopsida</taxon>
        <taxon>eudicotyledons</taxon>
        <taxon>Gunneridae</taxon>
        <taxon>Pentapetalae</taxon>
        <taxon>rosids</taxon>
        <taxon>malvids</taxon>
        <taxon>Sapindales</taxon>
        <taxon>Sapindaceae</taxon>
        <taxon>Hippocastanoideae</taxon>
        <taxon>Acereae</taxon>
        <taxon>Dipteronia</taxon>
    </lineage>
</organism>
<feature type="compositionally biased region" description="Basic and acidic residues" evidence="2">
    <location>
        <begin position="250"/>
        <end position="263"/>
    </location>
</feature>
<accession>A0AAE0E8C7</accession>
<gene>
    <name evidence="3" type="ORF">Dsin_012634</name>
</gene>